<evidence type="ECO:0000256" key="6">
    <source>
        <dbReference type="ARBA" id="ARBA00022989"/>
    </source>
</evidence>
<keyword evidence="4 9" id="KW-0808">Transferase</keyword>
<evidence type="ECO:0000256" key="5">
    <source>
        <dbReference type="ARBA" id="ARBA00022692"/>
    </source>
</evidence>
<dbReference type="EC" id="2.4.-.-" evidence="9"/>
<dbReference type="PANTHER" id="PTHR33908">
    <property type="entry name" value="MANNOSYLTRANSFERASE YKCB-RELATED"/>
    <property type="match status" value="1"/>
</dbReference>
<dbReference type="GO" id="GO:0016757">
    <property type="term" value="F:glycosyltransferase activity"/>
    <property type="evidence" value="ECO:0007669"/>
    <property type="project" value="UniProtKB-KW"/>
</dbReference>
<keyword evidence="2" id="KW-1003">Cell membrane</keyword>
<evidence type="ECO:0000256" key="3">
    <source>
        <dbReference type="ARBA" id="ARBA00022676"/>
    </source>
</evidence>
<feature type="transmembrane region" description="Helical" evidence="8">
    <location>
        <begin position="79"/>
        <end position="98"/>
    </location>
</feature>
<sequence>MTGTQRRYIAEAAGLILLALALRAPLFGNPAMQIDEQFYLLVGDRMHQGALPYADFWDRKPAGLFLIYYLIRFLGGDGVIQYQIVATLFAAATAWMIVRIAEQIAPRRGAIAAGVAYLAGLHLFGGEGGQAPAFYNAIVAGAAWLVLHAITRPGRGRTLFDLGGAAMLLLGVAIQVKYSVIGEGLYFGLALMLATWRRGARPLLVIAAGAVWAAIALVPTGIVWAWFAAHGHGAAFVFTNFESVFLRAAPEGAELIRRILRIVLRILPLAAAALAGGLMRPAEGARAAQRFLCGWAIAAALSVALFGTYHDHYALPLLVPFTIVAAPAFAWLWAVPGGPRARRIRIAPVAIAVIGFALVMGAKLVADARVRRGGPEEMRTLIAAIGAPRPDCLFVFSGDPAIYLLSGACIPTRYNFPTLLSESRDAASLGIDPRMELARVMVQERPGMVVTHDGFPFAEADPEAWRFMRFVLERDYTLALRQPLGTSGRHRLLYVRRTP</sequence>
<feature type="transmembrane region" description="Helical" evidence="8">
    <location>
        <begin position="259"/>
        <end position="279"/>
    </location>
</feature>
<feature type="transmembrane region" description="Helical" evidence="8">
    <location>
        <begin position="180"/>
        <end position="196"/>
    </location>
</feature>
<evidence type="ECO:0000256" key="1">
    <source>
        <dbReference type="ARBA" id="ARBA00004651"/>
    </source>
</evidence>
<accession>A0ABW3H064</accession>
<feature type="transmembrane region" description="Helical" evidence="8">
    <location>
        <begin position="291"/>
        <end position="309"/>
    </location>
</feature>
<keyword evidence="3 9" id="KW-0328">Glycosyltransferase</keyword>
<evidence type="ECO:0000256" key="2">
    <source>
        <dbReference type="ARBA" id="ARBA00022475"/>
    </source>
</evidence>
<evidence type="ECO:0000313" key="10">
    <source>
        <dbReference type="Proteomes" id="UP001596977"/>
    </source>
</evidence>
<evidence type="ECO:0000256" key="7">
    <source>
        <dbReference type="ARBA" id="ARBA00023136"/>
    </source>
</evidence>
<protein>
    <submittedName>
        <fullName evidence="9">ArnT family glycosyltransferase</fullName>
        <ecNumber evidence="9">2.4.-.-</ecNumber>
    </submittedName>
</protein>
<keyword evidence="10" id="KW-1185">Reference proteome</keyword>
<proteinExistence type="predicted"/>
<reference evidence="10" key="1">
    <citation type="journal article" date="2019" name="Int. J. Syst. Evol. Microbiol.">
        <title>The Global Catalogue of Microorganisms (GCM) 10K type strain sequencing project: providing services to taxonomists for standard genome sequencing and annotation.</title>
        <authorList>
            <consortium name="The Broad Institute Genomics Platform"/>
            <consortium name="The Broad Institute Genome Sequencing Center for Infectious Disease"/>
            <person name="Wu L."/>
            <person name="Ma J."/>
        </authorList>
    </citation>
    <scope>NUCLEOTIDE SEQUENCE [LARGE SCALE GENOMIC DNA]</scope>
    <source>
        <strain evidence="10">CCUG 62982</strain>
    </source>
</reference>
<evidence type="ECO:0000256" key="8">
    <source>
        <dbReference type="SAM" id="Phobius"/>
    </source>
</evidence>
<organism evidence="9 10">
    <name type="scientific">Sphingomonas canadensis</name>
    <dbReference type="NCBI Taxonomy" id="1219257"/>
    <lineage>
        <taxon>Bacteria</taxon>
        <taxon>Pseudomonadati</taxon>
        <taxon>Pseudomonadota</taxon>
        <taxon>Alphaproteobacteria</taxon>
        <taxon>Sphingomonadales</taxon>
        <taxon>Sphingomonadaceae</taxon>
        <taxon>Sphingomonas</taxon>
    </lineage>
</organism>
<feature type="transmembrane region" description="Helical" evidence="8">
    <location>
        <begin position="203"/>
        <end position="227"/>
    </location>
</feature>
<gene>
    <name evidence="9" type="ORF">ACFQ1E_00760</name>
</gene>
<keyword evidence="5 8" id="KW-0812">Transmembrane</keyword>
<feature type="transmembrane region" description="Helical" evidence="8">
    <location>
        <begin position="346"/>
        <end position="366"/>
    </location>
</feature>
<name>A0ABW3H064_9SPHN</name>
<dbReference type="InterPro" id="IPR050297">
    <property type="entry name" value="LipidA_mod_glycosyltrf_83"/>
</dbReference>
<feature type="transmembrane region" description="Helical" evidence="8">
    <location>
        <begin position="315"/>
        <end position="334"/>
    </location>
</feature>
<dbReference type="RefSeq" id="WP_264942859.1">
    <property type="nucleotide sequence ID" value="NZ_JAPDRA010000001.1"/>
</dbReference>
<evidence type="ECO:0000313" key="9">
    <source>
        <dbReference type="EMBL" id="MFD0944861.1"/>
    </source>
</evidence>
<dbReference type="EMBL" id="JBHTJG010000001">
    <property type="protein sequence ID" value="MFD0944861.1"/>
    <property type="molecule type" value="Genomic_DNA"/>
</dbReference>
<comment type="caution">
    <text evidence="9">The sequence shown here is derived from an EMBL/GenBank/DDBJ whole genome shotgun (WGS) entry which is preliminary data.</text>
</comment>
<dbReference type="PANTHER" id="PTHR33908:SF11">
    <property type="entry name" value="MEMBRANE PROTEIN"/>
    <property type="match status" value="1"/>
</dbReference>
<feature type="transmembrane region" description="Helical" evidence="8">
    <location>
        <begin position="132"/>
        <end position="151"/>
    </location>
</feature>
<keyword evidence="6 8" id="KW-1133">Transmembrane helix</keyword>
<comment type="subcellular location">
    <subcellularLocation>
        <location evidence="1">Cell membrane</location>
        <topology evidence="1">Multi-pass membrane protein</topology>
    </subcellularLocation>
</comment>
<keyword evidence="7 8" id="KW-0472">Membrane</keyword>
<dbReference type="Proteomes" id="UP001596977">
    <property type="component" value="Unassembled WGS sequence"/>
</dbReference>
<evidence type="ECO:0000256" key="4">
    <source>
        <dbReference type="ARBA" id="ARBA00022679"/>
    </source>
</evidence>